<protein>
    <submittedName>
        <fullName evidence="6">DUF1308 domain-containing protein</fullName>
    </submittedName>
</protein>
<evidence type="ECO:0000256" key="2">
    <source>
        <dbReference type="SAM" id="MobiDB-lite"/>
    </source>
</evidence>
<dbReference type="Pfam" id="PF07000">
    <property type="entry name" value="DUF1308"/>
    <property type="match status" value="1"/>
</dbReference>
<dbReference type="Proteomes" id="UP000095287">
    <property type="component" value="Unplaced"/>
</dbReference>
<feature type="region of interest" description="Disordered" evidence="2">
    <location>
        <begin position="91"/>
        <end position="118"/>
    </location>
</feature>
<dbReference type="WBParaSite" id="L893_g26881.t1">
    <property type="protein sequence ID" value="L893_g26881.t1"/>
    <property type="gene ID" value="L893_g26881"/>
</dbReference>
<organism evidence="5 6">
    <name type="scientific">Steinernema glaseri</name>
    <dbReference type="NCBI Taxonomy" id="37863"/>
    <lineage>
        <taxon>Eukaryota</taxon>
        <taxon>Metazoa</taxon>
        <taxon>Ecdysozoa</taxon>
        <taxon>Nematoda</taxon>
        <taxon>Chromadorea</taxon>
        <taxon>Rhabditida</taxon>
        <taxon>Tylenchina</taxon>
        <taxon>Panagrolaimomorpha</taxon>
        <taxon>Strongyloidoidea</taxon>
        <taxon>Steinernematidae</taxon>
        <taxon>Steinernema</taxon>
    </lineage>
</organism>
<evidence type="ECO:0000313" key="5">
    <source>
        <dbReference type="Proteomes" id="UP000095287"/>
    </source>
</evidence>
<dbReference type="InterPro" id="IPR041076">
    <property type="entry name" value="DUF5614"/>
</dbReference>
<dbReference type="PANTHER" id="PTHR13379:SF0">
    <property type="entry name" value="UPF0415 PROTEIN C7ORF25"/>
    <property type="match status" value="1"/>
</dbReference>
<accession>A0A1I7ZII5</accession>
<keyword evidence="5" id="KW-1185">Reference proteome</keyword>
<proteinExistence type="inferred from homology"/>
<dbReference type="Pfam" id="PF18474">
    <property type="entry name" value="DUF5614"/>
    <property type="match status" value="1"/>
</dbReference>
<name>A0A1I7ZII5_9BILA</name>
<dbReference type="PANTHER" id="PTHR13379">
    <property type="entry name" value="UNCHARACTERIZED DUF1308"/>
    <property type="match status" value="1"/>
</dbReference>
<feature type="domain" description="DUF5614" evidence="4">
    <location>
        <begin position="186"/>
        <end position="344"/>
    </location>
</feature>
<feature type="region of interest" description="Disordered" evidence="2">
    <location>
        <begin position="1"/>
        <end position="31"/>
    </location>
</feature>
<feature type="domain" description="DUF1308" evidence="3">
    <location>
        <begin position="391"/>
        <end position="548"/>
    </location>
</feature>
<evidence type="ECO:0000259" key="3">
    <source>
        <dbReference type="Pfam" id="PF07000"/>
    </source>
</evidence>
<feature type="compositionally biased region" description="Acidic residues" evidence="2">
    <location>
        <begin position="96"/>
        <end position="118"/>
    </location>
</feature>
<dbReference type="InterPro" id="IPR010733">
    <property type="entry name" value="DUF1308"/>
</dbReference>
<evidence type="ECO:0000259" key="4">
    <source>
        <dbReference type="Pfam" id="PF18474"/>
    </source>
</evidence>
<dbReference type="AlphaFoldDB" id="A0A1I7ZII5"/>
<evidence type="ECO:0000256" key="1">
    <source>
        <dbReference type="ARBA" id="ARBA00006588"/>
    </source>
</evidence>
<comment type="similarity">
    <text evidence="1">Belongs to the UPF0415 family.</text>
</comment>
<sequence>MMPSDQDSRPNPTVPPVNQAGPPINQVGPPVNPPNFLILETSYTPLGTFAVPAVSTPTTRNLPDLRRSDYTGLPLGRQGPRRHQLLARLTRGTVSEESEGEEVEVEKEKEESEEEEEMPLDALAQVDYIGKIAIQSPLPKEEPIEAETPDPMNPDELNAHVYAEKARQEAQLIADLVDKGPFYGKPGAEKLKHKLRSEFRILNSIHHYEPIKMLKYVKTSNIYFYSGVRHAALKYERRLFSFFQSYHNHAEDKSDVIKIEVDLVLDDGATWVKVIARSARGLAQECVTGGSGRSRPLLAQAESWLDIAQHYQHLYRPPSIIFHFVQGCPDYMKIKLNNLGVKVETPKVYPLKNYVTLPPDFEEPVATSNVRMDFRESFPVIPDPQGDYKCVNLDIPAVFALISAITNGGENYYYQSQMLNTQATQERQCGVKKFVEAKMKDRKVIMCKTAYNALVAIMKTVAGPKEYERVKLLLRNVKIVPDQPSARIKALAPSERINERAKIIFGTGDFHEAVTITSNVHFVRAAANQGIRLSVFLHEPRALGEMKQGTKIPPPRCIAPGFEEGLKPLVEPLDK</sequence>
<reference evidence="6" key="1">
    <citation type="submission" date="2016-11" db="UniProtKB">
        <authorList>
            <consortium name="WormBaseParasite"/>
        </authorList>
    </citation>
    <scope>IDENTIFICATION</scope>
</reference>
<evidence type="ECO:0000313" key="6">
    <source>
        <dbReference type="WBParaSite" id="L893_g26881.t1"/>
    </source>
</evidence>